<name>A0A2G8S3S8_9APHY</name>
<evidence type="ECO:0000313" key="2">
    <source>
        <dbReference type="EMBL" id="PIL28430.1"/>
    </source>
</evidence>
<evidence type="ECO:0000313" key="3">
    <source>
        <dbReference type="Proteomes" id="UP000230002"/>
    </source>
</evidence>
<dbReference type="EMBL" id="AYKW01000023">
    <property type="protein sequence ID" value="PIL28430.1"/>
    <property type="molecule type" value="Genomic_DNA"/>
</dbReference>
<evidence type="ECO:0000256" key="1">
    <source>
        <dbReference type="SAM" id="MobiDB-lite"/>
    </source>
</evidence>
<proteinExistence type="predicted"/>
<feature type="region of interest" description="Disordered" evidence="1">
    <location>
        <begin position="81"/>
        <end position="124"/>
    </location>
</feature>
<organism evidence="2 3">
    <name type="scientific">Ganoderma sinense ZZ0214-1</name>
    <dbReference type="NCBI Taxonomy" id="1077348"/>
    <lineage>
        <taxon>Eukaryota</taxon>
        <taxon>Fungi</taxon>
        <taxon>Dikarya</taxon>
        <taxon>Basidiomycota</taxon>
        <taxon>Agaricomycotina</taxon>
        <taxon>Agaricomycetes</taxon>
        <taxon>Polyporales</taxon>
        <taxon>Polyporaceae</taxon>
        <taxon>Ganoderma</taxon>
    </lineage>
</organism>
<dbReference type="Proteomes" id="UP000230002">
    <property type="component" value="Unassembled WGS sequence"/>
</dbReference>
<protein>
    <submittedName>
        <fullName evidence="2">Uncharacterized protein</fullName>
    </submittedName>
</protein>
<gene>
    <name evidence="2" type="ORF">GSI_08464</name>
</gene>
<dbReference type="OrthoDB" id="2764790at2759"/>
<reference evidence="2 3" key="1">
    <citation type="journal article" date="2015" name="Sci. Rep.">
        <title>Chromosome-level genome map provides insights into diverse defense mechanisms in the medicinal fungus Ganoderma sinense.</title>
        <authorList>
            <person name="Zhu Y."/>
            <person name="Xu J."/>
            <person name="Sun C."/>
            <person name="Zhou S."/>
            <person name="Xu H."/>
            <person name="Nelson D.R."/>
            <person name="Qian J."/>
            <person name="Song J."/>
            <person name="Luo H."/>
            <person name="Xiang L."/>
            <person name="Li Y."/>
            <person name="Xu Z."/>
            <person name="Ji A."/>
            <person name="Wang L."/>
            <person name="Lu S."/>
            <person name="Hayward A."/>
            <person name="Sun W."/>
            <person name="Li X."/>
            <person name="Schwartz D.C."/>
            <person name="Wang Y."/>
            <person name="Chen S."/>
        </authorList>
    </citation>
    <scope>NUCLEOTIDE SEQUENCE [LARGE SCALE GENOMIC DNA]</scope>
    <source>
        <strain evidence="2 3">ZZ0214-1</strain>
    </source>
</reference>
<dbReference type="AlphaFoldDB" id="A0A2G8S3S8"/>
<keyword evidence="3" id="KW-1185">Reference proteome</keyword>
<feature type="compositionally biased region" description="Basic and acidic residues" evidence="1">
    <location>
        <begin position="83"/>
        <end position="95"/>
    </location>
</feature>
<accession>A0A2G8S3S8</accession>
<feature type="region of interest" description="Disordered" evidence="1">
    <location>
        <begin position="175"/>
        <end position="199"/>
    </location>
</feature>
<sequence length="277" mass="29535">MLDIIVGESLDRTAASNSDDLQEFDIRTLPMPILGESDDELEAVASGYEDLALPVVGEDSEDAFWPVELPIVGEAEVVCSPRDSAEGSSMEREEPVPGPTARDLAVGNDASSVEDGASPAASDFQLPVVGEADDDSAAATWAHEDGDSRAIIAHPLLDVTASPCMFDGVLPGVTIATPSQDATPSPPPSPYSEGNEEASPLSHAIDVQMPIHQRLAYLYAKRDAVSATIKALEDGELTACQLQDSLFPTSPNFWRVYQNSLIWRGVGVDNLWEDLQS</sequence>
<comment type="caution">
    <text evidence="2">The sequence shown here is derived from an EMBL/GenBank/DDBJ whole genome shotgun (WGS) entry which is preliminary data.</text>
</comment>